<evidence type="ECO:0000256" key="1">
    <source>
        <dbReference type="ARBA" id="ARBA00004651"/>
    </source>
</evidence>
<dbReference type="SUPFAM" id="SSF49854">
    <property type="entry name" value="Spermadhesin, CUB domain"/>
    <property type="match status" value="1"/>
</dbReference>
<keyword evidence="9 12" id="KW-1015">Disulfide bond</keyword>
<evidence type="ECO:0000256" key="6">
    <source>
        <dbReference type="ARBA" id="ARBA00022989"/>
    </source>
</evidence>
<keyword evidence="3" id="KW-0433">Leucine-rich repeat</keyword>
<dbReference type="GO" id="GO:0008528">
    <property type="term" value="F:G protein-coupled peptide receptor activity"/>
    <property type="evidence" value="ECO:0000318"/>
    <property type="project" value="GO_Central"/>
</dbReference>
<dbReference type="OrthoDB" id="2190652at2759"/>
<dbReference type="CDD" id="cd00112">
    <property type="entry name" value="LDLa"/>
    <property type="match status" value="2"/>
</dbReference>
<feature type="transmembrane region" description="Helical" evidence="14">
    <location>
        <begin position="547"/>
        <end position="567"/>
    </location>
</feature>
<evidence type="ECO:0000256" key="4">
    <source>
        <dbReference type="ARBA" id="ARBA00022692"/>
    </source>
</evidence>
<dbReference type="PROSITE" id="PS01209">
    <property type="entry name" value="LDLRA_1"/>
    <property type="match status" value="1"/>
</dbReference>
<keyword evidence="10 13" id="KW-0675">Receptor</keyword>
<dbReference type="EnsemblMetazoa" id="XM_794118">
    <property type="protein sequence ID" value="XP_799211"/>
    <property type="gene ID" value="LOC594685"/>
</dbReference>
<sequence>MPVTLLSLIFAALLTGAVANPDVGEMKYLTTLVSPNYPDPYPYDTTQEWILETAPDEKMTVLLYSLELERFWDMLSFTHISHQDNIVTSYRLGTNAVTSLSLASGHLSVHFCSDRVLDLNGFALNIFTADNHIPTNESDIGDFICESETQSISYSSRCDMIVDCHDFSDEVGCGVCPDDSFHCRETDVCILPGLQCDGWQDCPHGDDEEICETLKCPAGCSCGESPFNEGHGPQSQPCSKPTWLSFWVNCSNTWNGDYAKNTAIKSTVINLSGTPLYENLEVSSFYGLHQLHAFYLDSCQLEYLPPGVFRDQNRVWRMALFNNSLTYLENGTFEGLTNLRALYMEHNLISRLDEGCFRGLHSVFIFDLESNKLSDLRHGTFEDLGGSLERLALEANLIRSINSSLLAGLENVLQVVNFQGNPIVEIAPESFTQMQALEDIHLLSAKSISLYPEIFKFGPSFQTVLVFDPRMCCIMPDGVTCTIIEPPHPLFTCRKTFLQNNTVKVFIWILGISALIGNAIVIYMRLTGKSKSSAIASIQSTLITNLAAADFLMGVYMVILAVMDLVIGDTYFWEGRAQEWRSSLSCQIAGFMSFLSSEASVFLVTLISVDRFICIIFPFTLRRLTVGSARLAVFMIWIASILLAVGSILVNKLNPDAYSLSDVCVGLPLIRKLTDLNSEIDAYTYSQFGHTRYNIVASSSISTWQFSIAVFLGLNLISFLVILVSYIAIFFKVRLTRQEVGRKAAGSSDDVRMAFKMLLVVGTDFFCWMPIIVLGILVQADIIILSSDVYAWLVVFVLPINSSLNPFLYTLIERIQK</sequence>
<dbReference type="SMART" id="SM00192">
    <property type="entry name" value="LDLa"/>
    <property type="match status" value="2"/>
</dbReference>
<dbReference type="InterPro" id="IPR003591">
    <property type="entry name" value="Leu-rich_rpt_typical-subtyp"/>
</dbReference>
<comment type="caution">
    <text evidence="12">Lacks conserved residue(s) required for the propagation of feature annotation.</text>
</comment>
<dbReference type="Gene3D" id="4.10.400.10">
    <property type="entry name" value="Low-density Lipoprotein Receptor"/>
    <property type="match status" value="2"/>
</dbReference>
<dbReference type="InParanoid" id="A0A7M7RHT9"/>
<evidence type="ECO:0000256" key="3">
    <source>
        <dbReference type="ARBA" id="ARBA00022614"/>
    </source>
</evidence>
<keyword evidence="5" id="KW-0677">Repeat</keyword>
<evidence type="ECO:0000313" key="17">
    <source>
        <dbReference type="EnsemblMetazoa" id="XP_799211"/>
    </source>
</evidence>
<keyword evidence="7 13" id="KW-0297">G-protein coupled receptor</keyword>
<keyword evidence="11 13" id="KW-0807">Transducer</keyword>
<dbReference type="Proteomes" id="UP000007110">
    <property type="component" value="Unassembled WGS sequence"/>
</dbReference>
<keyword evidence="8 14" id="KW-0472">Membrane</keyword>
<dbReference type="InterPro" id="IPR000859">
    <property type="entry name" value="CUB_dom"/>
</dbReference>
<reference evidence="18" key="1">
    <citation type="submission" date="2015-02" db="EMBL/GenBank/DDBJ databases">
        <title>Genome sequencing for Strongylocentrotus purpuratus.</title>
        <authorList>
            <person name="Murali S."/>
            <person name="Liu Y."/>
            <person name="Vee V."/>
            <person name="English A."/>
            <person name="Wang M."/>
            <person name="Skinner E."/>
            <person name="Han Y."/>
            <person name="Muzny D.M."/>
            <person name="Worley K.C."/>
            <person name="Gibbs R.A."/>
        </authorList>
    </citation>
    <scope>NUCLEOTIDE SEQUENCE</scope>
</reference>
<dbReference type="InterPro" id="IPR036055">
    <property type="entry name" value="LDL_receptor-like_sf"/>
</dbReference>
<evidence type="ECO:0000256" key="13">
    <source>
        <dbReference type="RuleBase" id="RU000688"/>
    </source>
</evidence>
<feature type="transmembrane region" description="Helical" evidence="14">
    <location>
        <begin position="599"/>
        <end position="619"/>
    </location>
</feature>
<evidence type="ECO:0000256" key="11">
    <source>
        <dbReference type="ARBA" id="ARBA00023224"/>
    </source>
</evidence>
<protein>
    <recommendedName>
        <fullName evidence="16">G-protein coupled receptors family 1 profile domain-containing protein</fullName>
    </recommendedName>
</protein>
<keyword evidence="4 13" id="KW-0812">Transmembrane</keyword>
<dbReference type="GeneID" id="594685"/>
<dbReference type="GO" id="GO:0005886">
    <property type="term" value="C:plasma membrane"/>
    <property type="evidence" value="ECO:0000318"/>
    <property type="project" value="GO_Central"/>
</dbReference>
<comment type="similarity">
    <text evidence="13">Belongs to the G-protein coupled receptor 1 family.</text>
</comment>
<dbReference type="Pfam" id="PF00001">
    <property type="entry name" value="7tm_1"/>
    <property type="match status" value="1"/>
</dbReference>
<dbReference type="AlphaFoldDB" id="A0A7M7RHT9"/>
<accession>A0A7M7RHT9</accession>
<dbReference type="SUPFAM" id="SSF81321">
    <property type="entry name" value="Family A G protein-coupled receptor-like"/>
    <property type="match status" value="1"/>
</dbReference>
<dbReference type="RefSeq" id="XP_799211.2">
    <property type="nucleotide sequence ID" value="XM_794118.5"/>
</dbReference>
<dbReference type="GO" id="GO:0009755">
    <property type="term" value="P:hormone-mediated signaling pathway"/>
    <property type="evidence" value="ECO:0000318"/>
    <property type="project" value="GO_Central"/>
</dbReference>
<feature type="transmembrane region" description="Helical" evidence="14">
    <location>
        <begin position="708"/>
        <end position="733"/>
    </location>
</feature>
<dbReference type="Pfam" id="PF13855">
    <property type="entry name" value="LRR_8"/>
    <property type="match status" value="1"/>
</dbReference>
<evidence type="ECO:0000256" key="8">
    <source>
        <dbReference type="ARBA" id="ARBA00023136"/>
    </source>
</evidence>
<organism evidence="17 18">
    <name type="scientific">Strongylocentrotus purpuratus</name>
    <name type="common">Purple sea urchin</name>
    <dbReference type="NCBI Taxonomy" id="7668"/>
    <lineage>
        <taxon>Eukaryota</taxon>
        <taxon>Metazoa</taxon>
        <taxon>Echinodermata</taxon>
        <taxon>Eleutherozoa</taxon>
        <taxon>Echinozoa</taxon>
        <taxon>Echinoidea</taxon>
        <taxon>Euechinoidea</taxon>
        <taxon>Echinacea</taxon>
        <taxon>Camarodonta</taxon>
        <taxon>Echinidea</taxon>
        <taxon>Strongylocentrotidae</taxon>
        <taxon>Strongylocentrotus</taxon>
    </lineage>
</organism>
<evidence type="ECO:0000256" key="2">
    <source>
        <dbReference type="ARBA" id="ARBA00022475"/>
    </source>
</evidence>
<dbReference type="PROSITE" id="PS50068">
    <property type="entry name" value="LDLRA_2"/>
    <property type="match status" value="1"/>
</dbReference>
<feature type="transmembrane region" description="Helical" evidence="14">
    <location>
        <begin position="789"/>
        <end position="812"/>
    </location>
</feature>
<evidence type="ECO:0000256" key="12">
    <source>
        <dbReference type="PROSITE-ProRule" id="PRU00124"/>
    </source>
</evidence>
<dbReference type="InterPro" id="IPR002172">
    <property type="entry name" value="LDrepeatLR_classA_rpt"/>
</dbReference>
<comment type="subcellular location">
    <subcellularLocation>
        <location evidence="1">Cell membrane</location>
        <topology evidence="1">Multi-pass membrane protein</topology>
    </subcellularLocation>
</comment>
<feature type="chain" id="PRO_5029855646" description="G-protein coupled receptors family 1 profile domain-containing protein" evidence="15">
    <location>
        <begin position="20"/>
        <end position="817"/>
    </location>
</feature>
<feature type="disulfide bond" evidence="12">
    <location>
        <begin position="196"/>
        <end position="211"/>
    </location>
</feature>
<dbReference type="SUPFAM" id="SSF52058">
    <property type="entry name" value="L domain-like"/>
    <property type="match status" value="1"/>
</dbReference>
<feature type="signal peptide" evidence="15">
    <location>
        <begin position="1"/>
        <end position="19"/>
    </location>
</feature>
<dbReference type="OMA" id="TCTIIEP"/>
<evidence type="ECO:0000256" key="9">
    <source>
        <dbReference type="ARBA" id="ARBA00023157"/>
    </source>
</evidence>
<reference evidence="17" key="2">
    <citation type="submission" date="2021-01" db="UniProtKB">
        <authorList>
            <consortium name="EnsemblMetazoa"/>
        </authorList>
    </citation>
    <scope>IDENTIFICATION</scope>
</reference>
<name>A0A7M7RHT9_STRPU</name>
<dbReference type="Pfam" id="PF00431">
    <property type="entry name" value="CUB"/>
    <property type="match status" value="1"/>
</dbReference>
<dbReference type="InterPro" id="IPR023415">
    <property type="entry name" value="LDLR_class-A_CS"/>
</dbReference>
<dbReference type="PROSITE" id="PS50262">
    <property type="entry name" value="G_PROTEIN_RECEP_F1_2"/>
    <property type="match status" value="1"/>
</dbReference>
<evidence type="ECO:0000256" key="10">
    <source>
        <dbReference type="ARBA" id="ARBA00023170"/>
    </source>
</evidence>
<dbReference type="Gene3D" id="3.80.10.10">
    <property type="entry name" value="Ribonuclease Inhibitor"/>
    <property type="match status" value="1"/>
</dbReference>
<feature type="transmembrane region" description="Helical" evidence="14">
    <location>
        <begin position="754"/>
        <end position="777"/>
    </location>
</feature>
<dbReference type="InterPro" id="IPR001611">
    <property type="entry name" value="Leu-rich_rpt"/>
</dbReference>
<evidence type="ECO:0000259" key="16">
    <source>
        <dbReference type="PROSITE" id="PS50262"/>
    </source>
</evidence>
<dbReference type="InterPro" id="IPR035914">
    <property type="entry name" value="Sperma_CUB_dom_sf"/>
</dbReference>
<dbReference type="PANTHER" id="PTHR24372:SF77">
    <property type="entry name" value="G-PROTEIN COUPLED RECEPTORS FAMILY 1 PROFILE DOMAIN-CONTAINING PROTEIN"/>
    <property type="match status" value="1"/>
</dbReference>
<proteinExistence type="inferred from homology"/>
<feature type="transmembrane region" description="Helical" evidence="14">
    <location>
        <begin position="631"/>
        <end position="650"/>
    </location>
</feature>
<dbReference type="PROSITE" id="PS00237">
    <property type="entry name" value="G_PROTEIN_RECEP_F1_1"/>
    <property type="match status" value="1"/>
</dbReference>
<dbReference type="PRINTS" id="PR00237">
    <property type="entry name" value="GPCRRHODOPSN"/>
</dbReference>
<dbReference type="PANTHER" id="PTHR24372">
    <property type="entry name" value="GLYCOPROTEIN HORMONE RECEPTOR"/>
    <property type="match status" value="1"/>
</dbReference>
<dbReference type="Gene3D" id="1.20.1070.10">
    <property type="entry name" value="Rhodopsin 7-helix transmembrane proteins"/>
    <property type="match status" value="1"/>
</dbReference>
<keyword evidence="18" id="KW-1185">Reference proteome</keyword>
<dbReference type="KEGG" id="spu:594685"/>
<feature type="domain" description="G-protein coupled receptors family 1 profile" evidence="16">
    <location>
        <begin position="517"/>
        <end position="809"/>
    </location>
</feature>
<evidence type="ECO:0000313" key="18">
    <source>
        <dbReference type="Proteomes" id="UP000007110"/>
    </source>
</evidence>
<keyword evidence="2" id="KW-1003">Cell membrane</keyword>
<dbReference type="Gene3D" id="2.60.120.290">
    <property type="entry name" value="Spermadhesin, CUB domain"/>
    <property type="match status" value="1"/>
</dbReference>
<dbReference type="FunFam" id="1.20.1070.10:FF:000343">
    <property type="entry name" value="Uncharacterized protein"/>
    <property type="match status" value="1"/>
</dbReference>
<dbReference type="SUPFAM" id="SSF57424">
    <property type="entry name" value="LDL receptor-like module"/>
    <property type="match status" value="2"/>
</dbReference>
<evidence type="ECO:0000256" key="14">
    <source>
        <dbReference type="SAM" id="Phobius"/>
    </source>
</evidence>
<dbReference type="InterPro" id="IPR017452">
    <property type="entry name" value="GPCR_Rhodpsn_7TM"/>
</dbReference>
<keyword evidence="6 14" id="KW-1133">Transmembrane helix</keyword>
<dbReference type="GO" id="GO:0007189">
    <property type="term" value="P:adenylate cyclase-activating G protein-coupled receptor signaling pathway"/>
    <property type="evidence" value="ECO:0000318"/>
    <property type="project" value="GO_Central"/>
</dbReference>
<dbReference type="InterPro" id="IPR000276">
    <property type="entry name" value="GPCR_Rhodpsn"/>
</dbReference>
<evidence type="ECO:0000256" key="7">
    <source>
        <dbReference type="ARBA" id="ARBA00023040"/>
    </source>
</evidence>
<evidence type="ECO:0000256" key="5">
    <source>
        <dbReference type="ARBA" id="ARBA00022737"/>
    </source>
</evidence>
<feature type="transmembrane region" description="Helical" evidence="14">
    <location>
        <begin position="505"/>
        <end position="526"/>
    </location>
</feature>
<evidence type="ECO:0000256" key="15">
    <source>
        <dbReference type="SAM" id="SignalP"/>
    </source>
</evidence>
<dbReference type="InterPro" id="IPR032675">
    <property type="entry name" value="LRR_dom_sf"/>
</dbReference>
<dbReference type="SMART" id="SM00369">
    <property type="entry name" value="LRR_TYP"/>
    <property type="match status" value="5"/>
</dbReference>
<keyword evidence="15" id="KW-0732">Signal</keyword>